<keyword evidence="5" id="KW-1185">Reference proteome</keyword>
<feature type="region of interest" description="Disordered" evidence="2">
    <location>
        <begin position="468"/>
        <end position="490"/>
    </location>
</feature>
<feature type="transmembrane region" description="Helical" evidence="3">
    <location>
        <begin position="396"/>
        <end position="414"/>
    </location>
</feature>
<feature type="compositionally biased region" description="Basic and acidic residues" evidence="2">
    <location>
        <begin position="200"/>
        <end position="215"/>
    </location>
</feature>
<dbReference type="HOGENOM" id="CLU_035733_0_0_1"/>
<evidence type="ECO:0000313" key="4">
    <source>
        <dbReference type="EMBL" id="KIW19689.1"/>
    </source>
</evidence>
<keyword evidence="1" id="KW-0175">Coiled coil</keyword>
<protein>
    <submittedName>
        <fullName evidence="4">Uncharacterized protein</fullName>
    </submittedName>
</protein>
<dbReference type="STRING" id="91928.A0A0D2C7X9"/>
<dbReference type="Proteomes" id="UP000053328">
    <property type="component" value="Unassembled WGS sequence"/>
</dbReference>
<feature type="region of interest" description="Disordered" evidence="2">
    <location>
        <begin position="1"/>
        <end position="64"/>
    </location>
</feature>
<feature type="region of interest" description="Disordered" evidence="2">
    <location>
        <begin position="85"/>
        <end position="144"/>
    </location>
</feature>
<feature type="compositionally biased region" description="Low complexity" evidence="2">
    <location>
        <begin position="167"/>
        <end position="189"/>
    </location>
</feature>
<accession>A0A0D2C7X9</accession>
<dbReference type="VEuPathDB" id="FungiDB:PV08_00263"/>
<dbReference type="EMBL" id="KN847492">
    <property type="protein sequence ID" value="KIW19689.1"/>
    <property type="molecule type" value="Genomic_DNA"/>
</dbReference>
<feature type="compositionally biased region" description="Basic residues" evidence="2">
    <location>
        <begin position="87"/>
        <end position="105"/>
    </location>
</feature>
<feature type="coiled-coil region" evidence="1">
    <location>
        <begin position="348"/>
        <end position="389"/>
    </location>
</feature>
<reference evidence="4 5" key="1">
    <citation type="submission" date="2015-01" db="EMBL/GenBank/DDBJ databases">
        <title>The Genome Sequence of Exophiala spinifera CBS89968.</title>
        <authorList>
            <consortium name="The Broad Institute Genomics Platform"/>
            <person name="Cuomo C."/>
            <person name="de Hoog S."/>
            <person name="Gorbushina A."/>
            <person name="Stielow B."/>
            <person name="Teixiera M."/>
            <person name="Abouelleil A."/>
            <person name="Chapman S.B."/>
            <person name="Priest M."/>
            <person name="Young S.K."/>
            <person name="Wortman J."/>
            <person name="Nusbaum C."/>
            <person name="Birren B."/>
        </authorList>
    </citation>
    <scope>NUCLEOTIDE SEQUENCE [LARGE SCALE GENOMIC DNA]</scope>
    <source>
        <strain evidence="4 5">CBS 89968</strain>
    </source>
</reference>
<dbReference type="GeneID" id="27327346"/>
<dbReference type="OrthoDB" id="5419542at2759"/>
<organism evidence="4 5">
    <name type="scientific">Exophiala spinifera</name>
    <dbReference type="NCBI Taxonomy" id="91928"/>
    <lineage>
        <taxon>Eukaryota</taxon>
        <taxon>Fungi</taxon>
        <taxon>Dikarya</taxon>
        <taxon>Ascomycota</taxon>
        <taxon>Pezizomycotina</taxon>
        <taxon>Eurotiomycetes</taxon>
        <taxon>Chaetothyriomycetidae</taxon>
        <taxon>Chaetothyriales</taxon>
        <taxon>Herpotrichiellaceae</taxon>
        <taxon>Exophiala</taxon>
    </lineage>
</organism>
<dbReference type="AlphaFoldDB" id="A0A0D2C7X9"/>
<gene>
    <name evidence="4" type="ORF">PV08_00263</name>
</gene>
<name>A0A0D2C7X9_9EURO</name>
<feature type="compositionally biased region" description="Polar residues" evidence="2">
    <location>
        <begin position="21"/>
        <end position="41"/>
    </location>
</feature>
<evidence type="ECO:0000256" key="3">
    <source>
        <dbReference type="SAM" id="Phobius"/>
    </source>
</evidence>
<evidence type="ECO:0000256" key="2">
    <source>
        <dbReference type="SAM" id="MobiDB-lite"/>
    </source>
</evidence>
<dbReference type="RefSeq" id="XP_016239905.1">
    <property type="nucleotide sequence ID" value="XM_016374629.1"/>
</dbReference>
<evidence type="ECO:0000313" key="5">
    <source>
        <dbReference type="Proteomes" id="UP000053328"/>
    </source>
</evidence>
<keyword evidence="3" id="KW-0812">Transmembrane</keyword>
<evidence type="ECO:0000256" key="1">
    <source>
        <dbReference type="SAM" id="Coils"/>
    </source>
</evidence>
<sequence length="512" mass="57270">MSQQLGMPPPYSRSRSHTDPSKSSPSPTEPQTAGANLQPTRPSHVRSRSYLSPTETKPRNALTLPAASALERTAERLHRVHIPGSSHLHHHRSSQHQHSRSHSHARGSNASDVPYKGDHRPTQSDGLTHKTSFRRAQSKQSKDALPHLLAGLNAERDKRNHLQRINTNTNAHTHSNGSSTTTTGQSGSSLHPPLASQTSEHADRRNLDARLRETSEPYNRPQPRQKTSFEEALDRGDQARVARRIYVKKADIQRHDAEIAAAEDEMRTRIANMTAKGVEITRRLDYGYYNLLETINSLVATITSFQSLSDQTSQLIINFDKESERLDQDTSGRVERFKREFEVRNAKAEQLSARGKKVNERAEDLSLRLENARVVLKNWERKEDEMRKVWFRVGRVGWYLSLLVVISVLAFVVGKESLSRRGGVHGESTGDTRGAWNGSIDLPTVDVTLLSETPGVPDDVKRLIEGAAERNKARNHGSAPGAEDDGGTTMKIGKDAKVVNVDDPRFRVWDEL</sequence>
<keyword evidence="3" id="KW-0472">Membrane</keyword>
<proteinExistence type="predicted"/>
<keyword evidence="3" id="KW-1133">Transmembrane helix</keyword>
<feature type="region of interest" description="Disordered" evidence="2">
    <location>
        <begin position="167"/>
        <end position="235"/>
    </location>
</feature>